<dbReference type="PROSITE" id="PS51352">
    <property type="entry name" value="THIOREDOXIN_2"/>
    <property type="match status" value="1"/>
</dbReference>
<gene>
    <name evidence="2" type="ORF">SCL_0497</name>
</gene>
<dbReference type="InterPro" id="IPR050553">
    <property type="entry name" value="Thioredoxin_ResA/DsbE_sf"/>
</dbReference>
<dbReference type="Gene3D" id="3.40.30.10">
    <property type="entry name" value="Glutaredoxin"/>
    <property type="match status" value="1"/>
</dbReference>
<dbReference type="KEGG" id="slim:SCL_0497"/>
<dbReference type="InterPro" id="IPR000866">
    <property type="entry name" value="AhpC/TSA"/>
</dbReference>
<dbReference type="Pfam" id="PF00578">
    <property type="entry name" value="AhpC-TSA"/>
    <property type="match status" value="1"/>
</dbReference>
<dbReference type="CDD" id="cd02966">
    <property type="entry name" value="TlpA_like_family"/>
    <property type="match status" value="1"/>
</dbReference>
<keyword evidence="3" id="KW-1185">Reference proteome</keyword>
<proteinExistence type="predicted"/>
<dbReference type="PANTHER" id="PTHR42852:SF18">
    <property type="entry name" value="CHROMOSOME UNDETERMINED SCAFFOLD_47, WHOLE GENOME SHOTGUN SEQUENCE"/>
    <property type="match status" value="1"/>
</dbReference>
<dbReference type="PANTHER" id="PTHR42852">
    <property type="entry name" value="THIOL:DISULFIDE INTERCHANGE PROTEIN DSBE"/>
    <property type="match status" value="1"/>
</dbReference>
<evidence type="ECO:0000313" key="2">
    <source>
        <dbReference type="EMBL" id="BAV32819.1"/>
    </source>
</evidence>
<feature type="domain" description="Thioredoxin" evidence="1">
    <location>
        <begin position="8"/>
        <end position="152"/>
    </location>
</feature>
<dbReference type="AlphaFoldDB" id="A0A1B4XDC5"/>
<dbReference type="SUPFAM" id="SSF52833">
    <property type="entry name" value="Thioredoxin-like"/>
    <property type="match status" value="1"/>
</dbReference>
<protein>
    <submittedName>
        <fullName evidence="2">Thioredoxin</fullName>
    </submittedName>
</protein>
<dbReference type="EMBL" id="AP014879">
    <property type="protein sequence ID" value="BAV32819.1"/>
    <property type="molecule type" value="Genomic_DNA"/>
</dbReference>
<dbReference type="InterPro" id="IPR013766">
    <property type="entry name" value="Thioredoxin_domain"/>
</dbReference>
<dbReference type="Proteomes" id="UP000243180">
    <property type="component" value="Chromosome"/>
</dbReference>
<accession>A0A1B4XDC5</accession>
<dbReference type="InParanoid" id="A0A1B4XDC5"/>
<organism evidence="2 3">
    <name type="scientific">Sulfuricaulis limicola</name>
    <dbReference type="NCBI Taxonomy" id="1620215"/>
    <lineage>
        <taxon>Bacteria</taxon>
        <taxon>Pseudomonadati</taxon>
        <taxon>Pseudomonadota</taxon>
        <taxon>Gammaproteobacteria</taxon>
        <taxon>Acidiferrobacterales</taxon>
        <taxon>Acidiferrobacteraceae</taxon>
        <taxon>Sulfuricaulis</taxon>
    </lineage>
</organism>
<dbReference type="GO" id="GO:0016491">
    <property type="term" value="F:oxidoreductase activity"/>
    <property type="evidence" value="ECO:0007669"/>
    <property type="project" value="InterPro"/>
</dbReference>
<dbReference type="GO" id="GO:0016209">
    <property type="term" value="F:antioxidant activity"/>
    <property type="evidence" value="ECO:0007669"/>
    <property type="project" value="InterPro"/>
</dbReference>
<evidence type="ECO:0000313" key="3">
    <source>
        <dbReference type="Proteomes" id="UP000243180"/>
    </source>
</evidence>
<reference evidence="2 3" key="1">
    <citation type="submission" date="2015-05" db="EMBL/GenBank/DDBJ databases">
        <title>Complete genome sequence of a sulfur-oxidizing gammaproteobacterium strain HA5.</title>
        <authorList>
            <person name="Miura A."/>
            <person name="Kojima H."/>
            <person name="Fukui M."/>
        </authorList>
    </citation>
    <scope>NUCLEOTIDE SEQUENCE [LARGE SCALE GENOMIC DNA]</scope>
    <source>
        <strain evidence="2 3">HA5</strain>
    </source>
</reference>
<name>A0A1B4XDC5_9GAMM</name>
<sequence>MALLAAPALVLATGPDIKLQDVEGKEHNVNEYIGQGKWTVVAVWSADCPICRRDIYHMTFFYDEHRKKNATVLGLSVDGIGNRDKAKGFIEAQSLNFPNLIGEPEDASRLSGAMFIGTPTYYFFSPEGKFMTQRIGPVTQQQAEQILLDLEKQKKL</sequence>
<dbReference type="InterPro" id="IPR036249">
    <property type="entry name" value="Thioredoxin-like_sf"/>
</dbReference>
<evidence type="ECO:0000259" key="1">
    <source>
        <dbReference type="PROSITE" id="PS51352"/>
    </source>
</evidence>